<accession>A0A699V8I6</accession>
<evidence type="ECO:0000256" key="1">
    <source>
        <dbReference type="SAM" id="MobiDB-lite"/>
    </source>
</evidence>
<gene>
    <name evidence="2" type="ORF">Tci_901877</name>
</gene>
<proteinExistence type="predicted"/>
<protein>
    <submittedName>
        <fullName evidence="2">Uncharacterized protein</fullName>
    </submittedName>
</protein>
<organism evidence="2">
    <name type="scientific">Tanacetum cinerariifolium</name>
    <name type="common">Dalmatian daisy</name>
    <name type="synonym">Chrysanthemum cinerariifolium</name>
    <dbReference type="NCBI Taxonomy" id="118510"/>
    <lineage>
        <taxon>Eukaryota</taxon>
        <taxon>Viridiplantae</taxon>
        <taxon>Streptophyta</taxon>
        <taxon>Embryophyta</taxon>
        <taxon>Tracheophyta</taxon>
        <taxon>Spermatophyta</taxon>
        <taxon>Magnoliopsida</taxon>
        <taxon>eudicotyledons</taxon>
        <taxon>Gunneridae</taxon>
        <taxon>Pentapetalae</taxon>
        <taxon>asterids</taxon>
        <taxon>campanulids</taxon>
        <taxon>Asterales</taxon>
        <taxon>Asteraceae</taxon>
        <taxon>Asteroideae</taxon>
        <taxon>Anthemideae</taxon>
        <taxon>Anthemidinae</taxon>
        <taxon>Tanacetum</taxon>
    </lineage>
</organism>
<feature type="non-terminal residue" evidence="2">
    <location>
        <position position="177"/>
    </location>
</feature>
<feature type="non-terminal residue" evidence="2">
    <location>
        <position position="1"/>
    </location>
</feature>
<feature type="region of interest" description="Disordered" evidence="1">
    <location>
        <begin position="37"/>
        <end position="68"/>
    </location>
</feature>
<sequence length="177" mass="19886">PIISNQTKSPIEEPKQSFNIGYEHFSTTLAIKEVAKSSTKNLVPIPRESEVTSDNGSESIEPVKDDFSLFTTNSDPLFDNDEINSDEINSQVESNSDKSTSNHDTVKFDNLDEFSGPLIPIHITEEERIRREHADYINRIEMLFTINPHPHPSTYANTNVATISSLPIPVQDNDSQQ</sequence>
<reference evidence="2" key="1">
    <citation type="journal article" date="2019" name="Sci. Rep.">
        <title>Draft genome of Tanacetum cinerariifolium, the natural source of mosquito coil.</title>
        <authorList>
            <person name="Yamashiro T."/>
            <person name="Shiraishi A."/>
            <person name="Satake H."/>
            <person name="Nakayama K."/>
        </authorList>
    </citation>
    <scope>NUCLEOTIDE SEQUENCE</scope>
</reference>
<dbReference type="EMBL" id="BKCJ011399062">
    <property type="protein sequence ID" value="GFD29908.1"/>
    <property type="molecule type" value="Genomic_DNA"/>
</dbReference>
<evidence type="ECO:0000313" key="2">
    <source>
        <dbReference type="EMBL" id="GFD29908.1"/>
    </source>
</evidence>
<name>A0A699V8I6_TANCI</name>
<comment type="caution">
    <text evidence="2">The sequence shown here is derived from an EMBL/GenBank/DDBJ whole genome shotgun (WGS) entry which is preliminary data.</text>
</comment>
<dbReference type="AlphaFoldDB" id="A0A699V8I6"/>